<organism evidence="4 5">
    <name type="scientific">Paenibacillus urinalis</name>
    <dbReference type="NCBI Taxonomy" id="521520"/>
    <lineage>
        <taxon>Bacteria</taxon>
        <taxon>Bacillati</taxon>
        <taxon>Bacillota</taxon>
        <taxon>Bacilli</taxon>
        <taxon>Bacillales</taxon>
        <taxon>Paenibacillaceae</taxon>
        <taxon>Paenibacillus</taxon>
    </lineage>
</organism>
<dbReference type="SUPFAM" id="SSF53927">
    <property type="entry name" value="Cytidine deaminase-like"/>
    <property type="match status" value="1"/>
</dbReference>
<dbReference type="GO" id="GO:0008270">
    <property type="term" value="F:zinc ion binding"/>
    <property type="evidence" value="ECO:0007669"/>
    <property type="project" value="InterPro"/>
</dbReference>
<dbReference type="EMBL" id="CP118101">
    <property type="protein sequence ID" value="WDH83997.1"/>
    <property type="molecule type" value="Genomic_DNA"/>
</dbReference>
<dbReference type="GO" id="GO:0052717">
    <property type="term" value="F:tRNA-specific adenosine-34 deaminase activity"/>
    <property type="evidence" value="ECO:0007669"/>
    <property type="project" value="TreeGrafter"/>
</dbReference>
<evidence type="ECO:0000256" key="1">
    <source>
        <dbReference type="ARBA" id="ARBA00022723"/>
    </source>
</evidence>
<sequence length="179" mass="20136">MDTDYTYLMMAFEEAMIARDEGTFPIGAVLVDENGKVISRGRNRVFSECDSTAHAEVDAIRQAGQLIVNPATRKFIPNNGLTLYTTCEPCPMCTGTIVLSLIRKVVWAANDEEIGAFRRFKNAGSPLPVYDDLFNQIEYTAAPYPDLEERQRALLAEWNINRGYTDTHWNQEAEGSSCR</sequence>
<dbReference type="PANTHER" id="PTHR11079">
    <property type="entry name" value="CYTOSINE DEAMINASE FAMILY MEMBER"/>
    <property type="match status" value="1"/>
</dbReference>
<dbReference type="InterPro" id="IPR016193">
    <property type="entry name" value="Cytidine_deaminase-like"/>
</dbReference>
<dbReference type="CDD" id="cd01285">
    <property type="entry name" value="nucleoside_deaminase"/>
    <property type="match status" value="1"/>
</dbReference>
<dbReference type="RefSeq" id="WP_047910164.1">
    <property type="nucleotide sequence ID" value="NZ_CP118101.1"/>
</dbReference>
<dbReference type="PROSITE" id="PS51747">
    <property type="entry name" value="CYT_DCMP_DEAMINASES_2"/>
    <property type="match status" value="1"/>
</dbReference>
<name>A0AAX3N326_9BACL</name>
<accession>A0AAX3N326</accession>
<keyword evidence="1" id="KW-0479">Metal-binding</keyword>
<dbReference type="InterPro" id="IPR016192">
    <property type="entry name" value="APOBEC/CMP_deaminase_Zn-bd"/>
</dbReference>
<feature type="domain" description="CMP/dCMP-type deaminase" evidence="3">
    <location>
        <begin position="2"/>
        <end position="120"/>
    </location>
</feature>
<dbReference type="InterPro" id="IPR002125">
    <property type="entry name" value="CMP_dCMP_dom"/>
</dbReference>
<dbReference type="PROSITE" id="PS00903">
    <property type="entry name" value="CYT_DCMP_DEAMINASES_1"/>
    <property type="match status" value="1"/>
</dbReference>
<proteinExistence type="predicted"/>
<dbReference type="Pfam" id="PF00383">
    <property type="entry name" value="dCMP_cyt_deam_1"/>
    <property type="match status" value="1"/>
</dbReference>
<protein>
    <submittedName>
        <fullName evidence="4">Nucleoside deaminase</fullName>
    </submittedName>
</protein>
<dbReference type="AlphaFoldDB" id="A0AAX3N326"/>
<evidence type="ECO:0000259" key="3">
    <source>
        <dbReference type="PROSITE" id="PS51747"/>
    </source>
</evidence>
<dbReference type="GO" id="GO:0002100">
    <property type="term" value="P:tRNA wobble adenosine to inosine editing"/>
    <property type="evidence" value="ECO:0007669"/>
    <property type="project" value="TreeGrafter"/>
</dbReference>
<evidence type="ECO:0000313" key="5">
    <source>
        <dbReference type="Proteomes" id="UP001220962"/>
    </source>
</evidence>
<reference evidence="4" key="1">
    <citation type="submission" date="2023-02" db="EMBL/GenBank/DDBJ databases">
        <title>Pathogen: clinical or host-associated sample.</title>
        <authorList>
            <person name="Hergert J."/>
            <person name="Casey R."/>
            <person name="Wagner J."/>
            <person name="Young E.L."/>
            <person name="Oakeson K.F."/>
        </authorList>
    </citation>
    <scope>NUCLEOTIDE SEQUENCE</scope>
    <source>
        <strain evidence="4">2022CK-00830</strain>
    </source>
</reference>
<dbReference type="Gene3D" id="3.40.140.10">
    <property type="entry name" value="Cytidine Deaminase, domain 2"/>
    <property type="match status" value="1"/>
</dbReference>
<evidence type="ECO:0000256" key="2">
    <source>
        <dbReference type="ARBA" id="ARBA00022833"/>
    </source>
</evidence>
<keyword evidence="2" id="KW-0862">Zinc</keyword>
<gene>
    <name evidence="4" type="ORF">PUW23_07220</name>
</gene>
<dbReference type="PANTHER" id="PTHR11079:SF202">
    <property type="entry name" value="TRNA-SPECIFIC ADENOSINE DEAMINASE"/>
    <property type="match status" value="1"/>
</dbReference>
<dbReference type="Proteomes" id="UP001220962">
    <property type="component" value="Chromosome"/>
</dbReference>
<evidence type="ECO:0000313" key="4">
    <source>
        <dbReference type="EMBL" id="WDH83997.1"/>
    </source>
</evidence>